<dbReference type="GO" id="GO:0000724">
    <property type="term" value="P:double-strand break repair via homologous recombination"/>
    <property type="evidence" value="ECO:0007669"/>
    <property type="project" value="TreeGrafter"/>
</dbReference>
<dbReference type="GO" id="GO:0042555">
    <property type="term" value="C:MCM complex"/>
    <property type="evidence" value="ECO:0007669"/>
    <property type="project" value="TreeGrafter"/>
</dbReference>
<gene>
    <name evidence="3" type="ORF">GSONMT00059588001</name>
</gene>
<feature type="domain" description="MCM AAA-lid" evidence="2">
    <location>
        <begin position="52"/>
        <end position="133"/>
    </location>
</feature>
<evidence type="ECO:0000313" key="4">
    <source>
        <dbReference type="Proteomes" id="UP000193380"/>
    </source>
</evidence>
<dbReference type="InterPro" id="IPR027417">
    <property type="entry name" value="P-loop_NTPase"/>
</dbReference>
<accession>A0A061A799</accession>
<dbReference type="Gene3D" id="3.40.50.300">
    <property type="entry name" value="P-loop containing nucleotide triphosphate hydrolases"/>
    <property type="match status" value="1"/>
</dbReference>
<sequence length="146" mass="16504">MFCIIECFLWTLGRVAATIATANWDPNKIPNTFICPSGAPCQSEDSLWSMEKMKAYFCLIKGLQPHVSEEANSILSRYYQLQRQSDSRNAARTTIRMLESLSRLAEAHARLMFRDTVTVEDAVVVVSVMECSMQVGSYTLLHSNMK</sequence>
<dbReference type="STRING" id="8022.A0A061A799"/>
<dbReference type="GO" id="GO:0005524">
    <property type="term" value="F:ATP binding"/>
    <property type="evidence" value="ECO:0007669"/>
    <property type="project" value="InterPro"/>
</dbReference>
<dbReference type="AlphaFoldDB" id="A0A061A799"/>
<proteinExistence type="predicted"/>
<reference evidence="3" key="1">
    <citation type="journal article" date="2014" name="Nat. Commun.">
        <title>The rainbow trout genome provides novel insights into evolution after whole-genome duplication in vertebrates.</title>
        <authorList>
            <person name="Berthelot C."/>
            <person name="Brunet F."/>
            <person name="Chalopin D."/>
            <person name="Juanchich A."/>
            <person name="Bernard M."/>
            <person name="Noel B."/>
            <person name="Bento P."/>
            <person name="Da Silva C."/>
            <person name="Labadie K."/>
            <person name="Alberti A."/>
            <person name="Aury J.M."/>
            <person name="Louis A."/>
            <person name="Dehais P."/>
            <person name="Bardou P."/>
            <person name="Montfort J."/>
            <person name="Klopp C."/>
            <person name="Cabau C."/>
            <person name="Gaspin C."/>
            <person name="Thorgaard G.H."/>
            <person name="Boussaha M."/>
            <person name="Quillet E."/>
            <person name="Guyomard R."/>
            <person name="Galiana D."/>
            <person name="Bobe J."/>
            <person name="Volff J.N."/>
            <person name="Genet C."/>
            <person name="Wincker P."/>
            <person name="Jaillon O."/>
            <person name="Roest Crollius H."/>
            <person name="Guiguen Y."/>
        </authorList>
    </citation>
    <scope>NUCLEOTIDE SEQUENCE [LARGE SCALE GENOMIC DNA]</scope>
</reference>
<dbReference type="EMBL" id="FR972432">
    <property type="protein sequence ID" value="CDR14306.1"/>
    <property type="molecule type" value="Genomic_DNA"/>
</dbReference>
<dbReference type="GO" id="GO:0003697">
    <property type="term" value="F:single-stranded DNA binding"/>
    <property type="evidence" value="ECO:0007669"/>
    <property type="project" value="TreeGrafter"/>
</dbReference>
<dbReference type="PANTHER" id="PTHR11630">
    <property type="entry name" value="DNA REPLICATION LICENSING FACTOR MCM FAMILY MEMBER"/>
    <property type="match status" value="1"/>
</dbReference>
<dbReference type="GO" id="GO:0005634">
    <property type="term" value="C:nucleus"/>
    <property type="evidence" value="ECO:0007669"/>
    <property type="project" value="UniProtKB-SubCell"/>
</dbReference>
<dbReference type="Pfam" id="PF17855">
    <property type="entry name" value="MCM_lid"/>
    <property type="match status" value="1"/>
</dbReference>
<protein>
    <recommendedName>
        <fullName evidence="2">MCM AAA-lid domain-containing protein</fullName>
    </recommendedName>
</protein>
<dbReference type="GO" id="GO:0017116">
    <property type="term" value="F:single-stranded DNA helicase activity"/>
    <property type="evidence" value="ECO:0007669"/>
    <property type="project" value="TreeGrafter"/>
</dbReference>
<feature type="chain" id="PRO_5001597679" description="MCM AAA-lid domain-containing protein" evidence="1">
    <location>
        <begin position="18"/>
        <end position="146"/>
    </location>
</feature>
<dbReference type="InterPro" id="IPR041562">
    <property type="entry name" value="MCM_lid"/>
</dbReference>
<dbReference type="PANTHER" id="PTHR11630:SF48">
    <property type="entry name" value="DNA HELICASE MCM9"/>
    <property type="match status" value="1"/>
</dbReference>
<dbReference type="Proteomes" id="UP000193380">
    <property type="component" value="Unassembled WGS sequence"/>
</dbReference>
<evidence type="ECO:0000259" key="2">
    <source>
        <dbReference type="Pfam" id="PF17855"/>
    </source>
</evidence>
<reference evidence="3" key="2">
    <citation type="submission" date="2014-03" db="EMBL/GenBank/DDBJ databases">
        <authorList>
            <person name="Genoscope - CEA"/>
        </authorList>
    </citation>
    <scope>NUCLEOTIDE SEQUENCE</scope>
</reference>
<evidence type="ECO:0000313" key="3">
    <source>
        <dbReference type="EMBL" id="CDR14306.1"/>
    </source>
</evidence>
<dbReference type="PaxDb" id="8022-A0A061A799"/>
<name>A0A061A799_ONCMY</name>
<dbReference type="InterPro" id="IPR031327">
    <property type="entry name" value="MCM"/>
</dbReference>
<dbReference type="GO" id="GO:0016787">
    <property type="term" value="F:hydrolase activity"/>
    <property type="evidence" value="ECO:0007669"/>
    <property type="project" value="UniProtKB-KW"/>
</dbReference>
<keyword evidence="1" id="KW-0732">Signal</keyword>
<evidence type="ECO:0000256" key="1">
    <source>
        <dbReference type="SAM" id="SignalP"/>
    </source>
</evidence>
<feature type="signal peptide" evidence="1">
    <location>
        <begin position="1"/>
        <end position="17"/>
    </location>
</feature>
<organism evidence="3 4">
    <name type="scientific">Oncorhynchus mykiss</name>
    <name type="common">Rainbow trout</name>
    <name type="synonym">Salmo gairdneri</name>
    <dbReference type="NCBI Taxonomy" id="8022"/>
    <lineage>
        <taxon>Eukaryota</taxon>
        <taxon>Metazoa</taxon>
        <taxon>Chordata</taxon>
        <taxon>Craniata</taxon>
        <taxon>Vertebrata</taxon>
        <taxon>Euteleostomi</taxon>
        <taxon>Actinopterygii</taxon>
        <taxon>Neopterygii</taxon>
        <taxon>Teleostei</taxon>
        <taxon>Protacanthopterygii</taxon>
        <taxon>Salmoniformes</taxon>
        <taxon>Salmonidae</taxon>
        <taxon>Salmoninae</taxon>
        <taxon>Oncorhynchus</taxon>
    </lineage>
</organism>